<dbReference type="EMBL" id="JAHEAC010000161">
    <property type="protein sequence ID" value="MBX8645065.1"/>
    <property type="molecule type" value="Genomic_DNA"/>
</dbReference>
<evidence type="ECO:0000256" key="4">
    <source>
        <dbReference type="PROSITE-ProRule" id="PRU10007"/>
    </source>
</evidence>
<evidence type="ECO:0000256" key="2">
    <source>
        <dbReference type="ARBA" id="ARBA00011881"/>
    </source>
</evidence>
<evidence type="ECO:0000313" key="7">
    <source>
        <dbReference type="EMBL" id="MBX8645065.1"/>
    </source>
</evidence>
<organism evidence="7 8">
    <name type="scientific">Candidatus Sysuiplasma superficiale</name>
    <dbReference type="NCBI Taxonomy" id="2823368"/>
    <lineage>
        <taxon>Archaea</taxon>
        <taxon>Methanobacteriati</taxon>
        <taxon>Thermoplasmatota</taxon>
        <taxon>Thermoplasmata</taxon>
        <taxon>Candidatus Sysuiplasmatales</taxon>
        <taxon>Candidatus Sysuiplasmataceae</taxon>
        <taxon>Candidatus Sysuiplasma</taxon>
    </lineage>
</organism>
<comment type="subunit">
    <text evidence="2">Homotetramer.</text>
</comment>
<accession>A0A8J7YQJ7</accession>
<dbReference type="Gene3D" id="3.40.605.10">
    <property type="entry name" value="Aldehyde Dehydrogenase, Chain A, domain 1"/>
    <property type="match status" value="1"/>
</dbReference>
<evidence type="ECO:0000256" key="1">
    <source>
        <dbReference type="ARBA" id="ARBA00009986"/>
    </source>
</evidence>
<comment type="similarity">
    <text evidence="1 5">Belongs to the aldehyde dehydrogenase family.</text>
</comment>
<dbReference type="InterPro" id="IPR016161">
    <property type="entry name" value="Ald_DH/histidinol_DH"/>
</dbReference>
<evidence type="ECO:0000259" key="6">
    <source>
        <dbReference type="Pfam" id="PF00171"/>
    </source>
</evidence>
<dbReference type="InterPro" id="IPR029510">
    <property type="entry name" value="Ald_DH_CS_GLU"/>
</dbReference>
<dbReference type="InterPro" id="IPR015590">
    <property type="entry name" value="Aldehyde_DH_dom"/>
</dbReference>
<dbReference type="FunFam" id="3.40.605.10:FF:000007">
    <property type="entry name" value="NAD/NADP-dependent betaine aldehyde dehydrogenase"/>
    <property type="match status" value="1"/>
</dbReference>
<protein>
    <submittedName>
        <fullName evidence="7">Aldehyde dehydrogenase family protein</fullName>
    </submittedName>
</protein>
<keyword evidence="3 5" id="KW-0560">Oxidoreductase</keyword>
<dbReference type="AlphaFoldDB" id="A0A8J7YQJ7"/>
<feature type="active site" evidence="4">
    <location>
        <position position="262"/>
    </location>
</feature>
<gene>
    <name evidence="7" type="ORF">KIY12_10180</name>
</gene>
<feature type="domain" description="Aldehyde dehydrogenase" evidence="6">
    <location>
        <begin position="25"/>
        <end position="293"/>
    </location>
</feature>
<evidence type="ECO:0000256" key="5">
    <source>
        <dbReference type="RuleBase" id="RU003345"/>
    </source>
</evidence>
<name>A0A8J7YQJ7_9ARCH</name>
<dbReference type="PROSITE" id="PS00687">
    <property type="entry name" value="ALDEHYDE_DEHYDR_GLU"/>
    <property type="match status" value="1"/>
</dbReference>
<dbReference type="InterPro" id="IPR016162">
    <property type="entry name" value="Ald_DH_N"/>
</dbReference>
<dbReference type="Pfam" id="PF00171">
    <property type="entry name" value="Aldedh"/>
    <property type="match status" value="1"/>
</dbReference>
<dbReference type="GO" id="GO:0016491">
    <property type="term" value="F:oxidoreductase activity"/>
    <property type="evidence" value="ECO:0007669"/>
    <property type="project" value="UniProtKB-KW"/>
</dbReference>
<comment type="caution">
    <text evidence="7">The sequence shown here is derived from an EMBL/GenBank/DDBJ whole genome shotgun (WGS) entry which is preliminary data.</text>
</comment>
<sequence>MRDTSSSDNGRVLKGLNFIDGEFRQSSNGETINVINPATGKVIGSVPNSTEADLENAVDAARDAFDVGSWSKITPAERSLKLMRVADIIESEIDFFSELESVNSGKSIKQTANYDLPYLIDNIRSLAGASRNLEGKAMAEYGDEGTSAVRREPIGVVGVITPWNYPLMMVVWRAVPALVMGNTVVVKPASYTPLTTIEFAKIVKRAGIPDGAFNVITGRGDRIGNGMAKNSKVDMIAFTGSEEVGRSISAIGAETLKKISLELGGKAPFIVFEDADIKAAVESAVVGGLVNNG</sequence>
<dbReference type="SUPFAM" id="SSF53720">
    <property type="entry name" value="ALDH-like"/>
    <property type="match status" value="1"/>
</dbReference>
<reference evidence="7" key="1">
    <citation type="submission" date="2021-05" db="EMBL/GenBank/DDBJ databases">
        <title>Genomic insights into ecological role and evolution of a novel Thermoplasmata order Candidatus Sysuiplasmatales.</title>
        <authorList>
            <person name="Yuan Y."/>
        </authorList>
    </citation>
    <scope>NUCLEOTIDE SEQUENCE</scope>
    <source>
        <strain evidence="7">TUT19-bin139</strain>
    </source>
</reference>
<evidence type="ECO:0000313" key="8">
    <source>
        <dbReference type="Proteomes" id="UP000750197"/>
    </source>
</evidence>
<proteinExistence type="inferred from homology"/>
<dbReference type="Proteomes" id="UP000750197">
    <property type="component" value="Unassembled WGS sequence"/>
</dbReference>
<dbReference type="PANTHER" id="PTHR11699">
    <property type="entry name" value="ALDEHYDE DEHYDROGENASE-RELATED"/>
    <property type="match status" value="1"/>
</dbReference>
<evidence type="ECO:0000256" key="3">
    <source>
        <dbReference type="ARBA" id="ARBA00023002"/>
    </source>
</evidence>